<dbReference type="AlphaFoldDB" id="A0AAJ0LUR5"/>
<feature type="compositionally biased region" description="Basic and acidic residues" evidence="1">
    <location>
        <begin position="319"/>
        <end position="332"/>
    </location>
</feature>
<evidence type="ECO:0000313" key="2">
    <source>
        <dbReference type="EMBL" id="KAK3055906.1"/>
    </source>
</evidence>
<name>A0AAJ0LUR5_9PEZI</name>
<evidence type="ECO:0000313" key="3">
    <source>
        <dbReference type="Proteomes" id="UP001271007"/>
    </source>
</evidence>
<dbReference type="Proteomes" id="UP001271007">
    <property type="component" value="Unassembled WGS sequence"/>
</dbReference>
<accession>A0AAJ0LUR5</accession>
<evidence type="ECO:0000256" key="1">
    <source>
        <dbReference type="SAM" id="MobiDB-lite"/>
    </source>
</evidence>
<feature type="compositionally biased region" description="Polar residues" evidence="1">
    <location>
        <begin position="438"/>
        <end position="458"/>
    </location>
</feature>
<feature type="compositionally biased region" description="Polar residues" evidence="1">
    <location>
        <begin position="422"/>
        <end position="431"/>
    </location>
</feature>
<feature type="region of interest" description="Disordered" evidence="1">
    <location>
        <begin position="75"/>
        <end position="122"/>
    </location>
</feature>
<reference evidence="2" key="1">
    <citation type="submission" date="2023-04" db="EMBL/GenBank/DDBJ databases">
        <title>Black Yeasts Isolated from many extreme environments.</title>
        <authorList>
            <person name="Coleine C."/>
            <person name="Stajich J.E."/>
            <person name="Selbmann L."/>
        </authorList>
    </citation>
    <scope>NUCLEOTIDE SEQUENCE</scope>
    <source>
        <strain evidence="2">CCFEE 5312</strain>
    </source>
</reference>
<feature type="compositionally biased region" description="Low complexity" evidence="1">
    <location>
        <begin position="459"/>
        <end position="476"/>
    </location>
</feature>
<feature type="region of interest" description="Disordered" evidence="1">
    <location>
        <begin position="267"/>
        <end position="334"/>
    </location>
</feature>
<protein>
    <submittedName>
        <fullName evidence="2">Uncharacterized protein</fullName>
    </submittedName>
</protein>
<proteinExistence type="predicted"/>
<feature type="region of interest" description="Disordered" evidence="1">
    <location>
        <begin position="355"/>
        <end position="387"/>
    </location>
</feature>
<feature type="compositionally biased region" description="Basic residues" evidence="1">
    <location>
        <begin position="297"/>
        <end position="318"/>
    </location>
</feature>
<dbReference type="EMBL" id="JAWDJX010000007">
    <property type="protein sequence ID" value="KAK3055906.1"/>
    <property type="molecule type" value="Genomic_DNA"/>
</dbReference>
<organism evidence="2 3">
    <name type="scientific">Extremus antarcticus</name>
    <dbReference type="NCBI Taxonomy" id="702011"/>
    <lineage>
        <taxon>Eukaryota</taxon>
        <taxon>Fungi</taxon>
        <taxon>Dikarya</taxon>
        <taxon>Ascomycota</taxon>
        <taxon>Pezizomycotina</taxon>
        <taxon>Dothideomycetes</taxon>
        <taxon>Dothideomycetidae</taxon>
        <taxon>Mycosphaerellales</taxon>
        <taxon>Extremaceae</taxon>
        <taxon>Extremus</taxon>
    </lineage>
</organism>
<feature type="compositionally biased region" description="Polar residues" evidence="1">
    <location>
        <begin position="372"/>
        <end position="383"/>
    </location>
</feature>
<gene>
    <name evidence="2" type="ORF">LTR09_003140</name>
</gene>
<feature type="region of interest" description="Disordered" evidence="1">
    <location>
        <begin position="402"/>
        <end position="476"/>
    </location>
</feature>
<comment type="caution">
    <text evidence="2">The sequence shown here is derived from an EMBL/GenBank/DDBJ whole genome shotgun (WGS) entry which is preliminary data.</text>
</comment>
<keyword evidence="3" id="KW-1185">Reference proteome</keyword>
<sequence>MPPRPSLTSSFSVAEANNEVVCPLRNQDGSSCRKRCLGEKRYRSMQEHIRRAHPEYYLPKLPATKESFELMISTPPHERPAIDPNHANHRHHNSQHQQQPPQQSQQQQQHVQHSDDLSGLSPAFALDSGLSSSFEGYHGFGQHDGGYYTANDTEAEAIYSSMQAQQRSSDEFRRGSLIPAASAAAALAQLHYHRPDSADWGGDSMGQVILPSLQMSPTNTEADFLQNFYADQNHDMKSNHFHVDPALEDNTFMHDAVFPVSSGADQSGLLPSSLARSPPDRPSTLPPLQRSLSRQYNRPRKSSLSHTARLSKHGRKKSKEFNKRLSGDRKSFGGETSAAALYGKRWEDLIDAAASATEEEGSRDLTPIPASPYQSPQVPSRTSLPPFALGSQFQSFQASPLNRALTPPAPESGLELQPFPSVESSLSSNFSHQHHNSADSTGSQFHIMNPNSLTTPSDSSPLFNAANPAASNSAAPSNGPVQIYCAGCRRLNKLAANLVAQRSGPYELTATFTNRWSTVHAFDLAPASRFTHGFWNDCFTQGAGRSLEAQRLNEFLFDFDFCIEECVSLRYFFTTSTNAHICREEVAVVATKFAQKSLAGLGFWIKDGALCLLVVDMPTFTAAFMAFAFT</sequence>
<feature type="compositionally biased region" description="Low complexity" evidence="1">
    <location>
        <begin position="95"/>
        <end position="111"/>
    </location>
</feature>